<dbReference type="GO" id="GO:0016817">
    <property type="term" value="F:hydrolase activity, acting on acid anhydrides"/>
    <property type="evidence" value="ECO:0007669"/>
    <property type="project" value="InterPro"/>
</dbReference>
<keyword evidence="6" id="KW-1185">Reference proteome</keyword>
<feature type="domain" description="SF3 helicase" evidence="4">
    <location>
        <begin position="744"/>
        <end position="936"/>
    </location>
</feature>
<proteinExistence type="predicted"/>
<dbReference type="Pfam" id="PF08706">
    <property type="entry name" value="D5_N"/>
    <property type="match status" value="1"/>
</dbReference>
<evidence type="ECO:0000259" key="4">
    <source>
        <dbReference type="PROSITE" id="PS51206"/>
    </source>
</evidence>
<protein>
    <submittedName>
        <fullName evidence="5">Putative helicase</fullName>
    </submittedName>
</protein>
<keyword evidence="3" id="KW-0067">ATP-binding</keyword>
<dbReference type="PANTHER" id="PTHR35372">
    <property type="entry name" value="ATP BINDING PROTEIN-RELATED"/>
    <property type="match status" value="1"/>
</dbReference>
<dbReference type="InterPro" id="IPR051620">
    <property type="entry name" value="ORF904-like_C"/>
</dbReference>
<dbReference type="AlphaFoldDB" id="A0A2J7ZPD9"/>
<dbReference type="GO" id="GO:0005524">
    <property type="term" value="F:ATP binding"/>
    <property type="evidence" value="ECO:0007669"/>
    <property type="project" value="UniProtKB-KW"/>
</dbReference>
<dbReference type="GO" id="GO:0004386">
    <property type="term" value="F:helicase activity"/>
    <property type="evidence" value="ECO:0007669"/>
    <property type="project" value="UniProtKB-KW"/>
</dbReference>
<evidence type="ECO:0000256" key="1">
    <source>
        <dbReference type="ARBA" id="ARBA00022741"/>
    </source>
</evidence>
<organism evidence="5 6">
    <name type="scientific">Tetrabaena socialis</name>
    <dbReference type="NCBI Taxonomy" id="47790"/>
    <lineage>
        <taxon>Eukaryota</taxon>
        <taxon>Viridiplantae</taxon>
        <taxon>Chlorophyta</taxon>
        <taxon>core chlorophytes</taxon>
        <taxon>Chlorophyceae</taxon>
        <taxon>CS clade</taxon>
        <taxon>Chlamydomonadales</taxon>
        <taxon>Tetrabaenaceae</taxon>
        <taxon>Tetrabaena</taxon>
    </lineage>
</organism>
<reference evidence="5 6" key="1">
    <citation type="journal article" date="2017" name="Mol. Biol. Evol.">
        <title>The 4-celled Tetrabaena socialis nuclear genome reveals the essential components for genetic control of cell number at the origin of multicellularity in the volvocine lineage.</title>
        <authorList>
            <person name="Featherston J."/>
            <person name="Arakaki Y."/>
            <person name="Hanschen E.R."/>
            <person name="Ferris P.J."/>
            <person name="Michod R.E."/>
            <person name="Olson B.J.S.C."/>
            <person name="Nozaki H."/>
            <person name="Durand P.M."/>
        </authorList>
    </citation>
    <scope>NUCLEOTIDE SEQUENCE [LARGE SCALE GENOMIC DNA]</scope>
    <source>
        <strain evidence="5 6">NIES-571</strain>
    </source>
</reference>
<dbReference type="InterPro" id="IPR014819">
    <property type="entry name" value="PriCT_2"/>
</dbReference>
<dbReference type="PROSITE" id="PS51206">
    <property type="entry name" value="SF3_HELICASE_1"/>
    <property type="match status" value="1"/>
</dbReference>
<dbReference type="Proteomes" id="UP000236333">
    <property type="component" value="Unassembled WGS sequence"/>
</dbReference>
<gene>
    <name evidence="5" type="ORF">TSOC_011927</name>
</gene>
<dbReference type="Pfam" id="PF08707">
    <property type="entry name" value="PriCT_2"/>
    <property type="match status" value="1"/>
</dbReference>
<evidence type="ECO:0000313" key="6">
    <source>
        <dbReference type="Proteomes" id="UP000236333"/>
    </source>
</evidence>
<dbReference type="InterPro" id="IPR014015">
    <property type="entry name" value="Helicase_SF3_DNA-vir"/>
</dbReference>
<comment type="caution">
    <text evidence="5">The sequence shown here is derived from an EMBL/GenBank/DDBJ whole genome shotgun (WGS) entry which is preliminary data.</text>
</comment>
<dbReference type="EMBL" id="PGGS01000719">
    <property type="protein sequence ID" value="PNH02121.1"/>
    <property type="molecule type" value="Genomic_DNA"/>
</dbReference>
<dbReference type="InterPro" id="IPR027417">
    <property type="entry name" value="P-loop_NTPase"/>
</dbReference>
<keyword evidence="1" id="KW-0547">Nucleotide-binding</keyword>
<dbReference type="Gene3D" id="3.40.50.300">
    <property type="entry name" value="P-loop containing nucleotide triphosphate hydrolases"/>
    <property type="match status" value="1"/>
</dbReference>
<keyword evidence="2" id="KW-0378">Hydrolase</keyword>
<evidence type="ECO:0000256" key="2">
    <source>
        <dbReference type="ARBA" id="ARBA00022801"/>
    </source>
</evidence>
<keyword evidence="5" id="KW-0347">Helicase</keyword>
<evidence type="ECO:0000256" key="3">
    <source>
        <dbReference type="ARBA" id="ARBA00022840"/>
    </source>
</evidence>
<name>A0A2J7ZPD9_9CHLO</name>
<accession>A0A2J7ZPD9</accession>
<evidence type="ECO:0000313" key="5">
    <source>
        <dbReference type="EMBL" id="PNH02121.1"/>
    </source>
</evidence>
<dbReference type="PANTHER" id="PTHR35372:SF2">
    <property type="entry name" value="SF3 HELICASE DOMAIN-CONTAINING PROTEIN"/>
    <property type="match status" value="1"/>
</dbReference>
<sequence>MGDIVLVKSYKTRRYARNGDPKDLNEFAQVLTAEALNARLSELSLNSEKTTDAEFLIDGKIVKIYLDYDESSDTEFTEEDVADRAAEVTRRLDLILDILRDINPHVSYVLAQRHGFDPVKRRHKISFRPFISGIRIKYTDIPRLFTLHPGLARAWYVSETSEETSEENSKQPFWDAGVYKAGGQMLGAIHCQKAEGDPRVLRPLSSERSELTRDHMAYVAQYVDPAWLLCTSDYLSELEDLSSSPASSATSSALPANTADSKCLDILSLLQCLGPGAAAYRDTWMKVALFLKAHVGESGFDGFVAFSRKDPEKFSGVKDCRKLWDSLNVSRPLAIGQRPLTVATLHWLAKRDDPDAYAAWSKQSKLKKTLNSKLTTQNNTTFSSEDVMTSAVSMLRSFGSPAFDSPAFDSIKQIHDAKVIDAGDGDTAIIRTTLEDGEEYRMSLRLKDLFGTLTKVSDGTIVKQQYMHGDHGIPIAPDLSSVHAGIKSGETWTTKRHCDNKVVFEADSTAIELINYNFPGEESAKVDFLKATLKAATVAQKSKLAFLKSAHDGAVGHAIRNQFGMGWAIINIVNNNTFTNDTAELARTPDFAFVSVLQSSGLLADIIAINERDVYTFHSESGLWILGSVNKAAMLIREAACTGVLKVNEIDAKYLQSCDGPVKVLRSMMSKFEDSKFPERLNKLPDGCLAFDNGMYNVRSNTLRPFARDDFISTTIGYSFQEEVDPELKEFVRHFYAQVLPIQEEREYFQQAIARALFAPKNQAKSFIILCDERDGSNGKTTLMRAVESVFGAYSALTERDFLYECTTSANAAAANFLSYIGKRLAFFDEPSSSDGALSKRLDIRRLKDLTSGDSRIRGRMLHSNDIVDARWEALIVIACNESNFPSIDATDAPFVRRMKALKMRTLFLPPEQYQQYLLNGDDVHVFPMGDEGFKERLNEHARMAHLHLLMSSFRTPTTSSEPACIAEMVDKIVLSSDPRVLKATEFLETYIDFNPVRAPEFSGKQYYAWLTQKDLLNRFWTWYSEDDSRDTREFRKHLDRSLDKKSSWKAVLQRAMEAKGRRVKQIQPVVGGVQITVLAFDRVS</sequence>
<dbReference type="InterPro" id="IPR014818">
    <property type="entry name" value="Phage/plasmid_primase_P4_C"/>
</dbReference>